<reference evidence="10 11" key="1">
    <citation type="journal article" date="2015" name="PLoS Negl. Trop. Dis.">
        <title>Haemophilus ducreyi Cutaneous Ulcer Strains Are Nearly Identical to Class I Genital Ulcer Strains.</title>
        <authorList>
            <person name="Gangaiah D."/>
            <person name="Webb K.M."/>
            <person name="Humphreys T.L."/>
            <person name="Fortney K.R."/>
            <person name="Toh E."/>
            <person name="Tai A."/>
            <person name="Katz S.S."/>
            <person name="Pillay A."/>
            <person name="Chen C.Y."/>
            <person name="Roberts S.A."/>
            <person name="Munson R.S.Jr."/>
            <person name="Spinola S.M."/>
        </authorList>
    </citation>
    <scope>NUCLEOTIDE SEQUENCE [LARGE SCALE GENOMIC DNA]</scope>
    <source>
        <strain evidence="11">CLU2</strain>
    </source>
</reference>
<dbReference type="AlphaFoldDB" id="A0AAC8UBD4"/>
<dbReference type="Gene3D" id="3.40.720.10">
    <property type="entry name" value="Alkaline Phosphatase, subunit A"/>
    <property type="match status" value="1"/>
</dbReference>
<keyword evidence="6 8" id="KW-0472">Membrane</keyword>
<dbReference type="InterPro" id="IPR040423">
    <property type="entry name" value="PEA_transferase"/>
</dbReference>
<feature type="transmembrane region" description="Helical" evidence="8">
    <location>
        <begin position="108"/>
        <end position="124"/>
    </location>
</feature>
<protein>
    <submittedName>
        <fullName evidence="10">Dca</fullName>
    </submittedName>
</protein>
<dbReference type="InterPro" id="IPR017850">
    <property type="entry name" value="Alkaline_phosphatase_core_sf"/>
</dbReference>
<keyword evidence="5 8" id="KW-1133">Transmembrane helix</keyword>
<evidence type="ECO:0000256" key="5">
    <source>
        <dbReference type="ARBA" id="ARBA00022989"/>
    </source>
</evidence>
<dbReference type="InterPro" id="IPR000917">
    <property type="entry name" value="Sulfatase_N"/>
</dbReference>
<evidence type="ECO:0000313" key="10">
    <source>
        <dbReference type="EMBL" id="AKO31899.1"/>
    </source>
</evidence>
<evidence type="ECO:0000256" key="1">
    <source>
        <dbReference type="ARBA" id="ARBA00004651"/>
    </source>
</evidence>
<keyword evidence="2" id="KW-1003">Cell membrane</keyword>
<dbReference type="CDD" id="cd16017">
    <property type="entry name" value="LptA"/>
    <property type="match status" value="1"/>
</dbReference>
<dbReference type="EMBL" id="CP011219">
    <property type="protein sequence ID" value="AKO31899.1"/>
    <property type="molecule type" value="Genomic_DNA"/>
</dbReference>
<evidence type="ECO:0000259" key="9">
    <source>
        <dbReference type="Pfam" id="PF00884"/>
    </source>
</evidence>
<gene>
    <name evidence="10" type="ORF">RZ57_01435</name>
</gene>
<evidence type="ECO:0000256" key="2">
    <source>
        <dbReference type="ARBA" id="ARBA00022475"/>
    </source>
</evidence>
<dbReference type="PANTHER" id="PTHR30443">
    <property type="entry name" value="INNER MEMBRANE PROTEIN"/>
    <property type="match status" value="1"/>
</dbReference>
<organism evidence="10 11">
    <name type="scientific">Haemophilus ducreyi</name>
    <dbReference type="NCBI Taxonomy" id="730"/>
    <lineage>
        <taxon>Bacteria</taxon>
        <taxon>Pseudomonadati</taxon>
        <taxon>Pseudomonadota</taxon>
        <taxon>Gammaproteobacteria</taxon>
        <taxon>Pasteurellales</taxon>
        <taxon>Pasteurellaceae</taxon>
        <taxon>Haemophilus</taxon>
    </lineage>
</organism>
<evidence type="ECO:0000256" key="8">
    <source>
        <dbReference type="SAM" id="Phobius"/>
    </source>
</evidence>
<dbReference type="GO" id="GO:0005886">
    <property type="term" value="C:plasma membrane"/>
    <property type="evidence" value="ECO:0007669"/>
    <property type="project" value="UniProtKB-SubCell"/>
</dbReference>
<evidence type="ECO:0000256" key="4">
    <source>
        <dbReference type="ARBA" id="ARBA00022692"/>
    </source>
</evidence>
<feature type="transmembrane region" description="Helical" evidence="8">
    <location>
        <begin position="34"/>
        <end position="51"/>
    </location>
</feature>
<feature type="transmembrane region" description="Helical" evidence="8">
    <location>
        <begin position="12"/>
        <end position="28"/>
    </location>
</feature>
<evidence type="ECO:0000256" key="3">
    <source>
        <dbReference type="ARBA" id="ARBA00022679"/>
    </source>
</evidence>
<feature type="domain" description="Sulfatase N-terminal" evidence="9">
    <location>
        <begin position="223"/>
        <end position="493"/>
    </location>
</feature>
<evidence type="ECO:0000313" key="11">
    <source>
        <dbReference type="Proteomes" id="UP000060132"/>
    </source>
</evidence>
<evidence type="ECO:0000256" key="6">
    <source>
        <dbReference type="ARBA" id="ARBA00023136"/>
    </source>
</evidence>
<dbReference type="PANTHER" id="PTHR30443:SF4">
    <property type="entry name" value="PHOSPHOETHANOLAMINE TRANSFERASE OPGE-RELATED"/>
    <property type="match status" value="1"/>
</dbReference>
<dbReference type="GO" id="GO:0009244">
    <property type="term" value="P:lipopolysaccharide core region biosynthetic process"/>
    <property type="evidence" value="ECO:0007669"/>
    <property type="project" value="TreeGrafter"/>
</dbReference>
<name>A0AAC8UBD4_HAEDC</name>
<feature type="transmembrane region" description="Helical" evidence="8">
    <location>
        <begin position="56"/>
        <end position="73"/>
    </location>
</feature>
<dbReference type="Proteomes" id="UP000060132">
    <property type="component" value="Chromosome"/>
</dbReference>
<dbReference type="Pfam" id="PF00884">
    <property type="entry name" value="Sulfatase"/>
    <property type="match status" value="1"/>
</dbReference>
<keyword evidence="3" id="KW-0808">Transferase</keyword>
<proteinExistence type="inferred from homology"/>
<sequence length="541" mass="63110">MIKKLFAYLHYRLFYIWLLLFSFLSVMISPEKSTEYAVISVFILLYLIYAFNKQLFTWVIIFLSITLSLYYPIYLRYGSLNSGIVAAFLETNISESLGFLERIRLEHLLFPICYILFAVILIRLKKYNKPSPYDKRKRQLYIVLSATFIFTLLFEPTRFYLGSYVAEEDRDWTLENSPVNIVSFYANIYDSITHYYQEKQELLVVSTKPSLWQITQVEPRYDNYVLIIGESARRDYLATYGFTLPTTPFLDRTNGYINAGYIASAPATYHSLLKSLYLKQTGKRDYAYNIITLAKGANFETNWFSNQGSIGKYDTIASRMGQTSDFSYFTKVGGFNTTNNEDDFKLVEQLKQRLALNKLVEKRGRLFVLHLMGSHAPFCDRITAKEKQLTFVNEYMSCYVNSILKTDKLIENVVDALKSTGQSYSLIYFSDHGLHHIDKTDKQKLTLDYGGEFKSNYAVPFVKISSDDTERLMVNTKRSAFNFMYGFSQWLGIRSAELDQNYDFFSNKDDEHIKVFNFKENVEFEQLKEDVIPEFNTTISN</sequence>
<evidence type="ECO:0000256" key="7">
    <source>
        <dbReference type="ARBA" id="ARBA00038481"/>
    </source>
</evidence>
<dbReference type="SUPFAM" id="SSF53649">
    <property type="entry name" value="Alkaline phosphatase-like"/>
    <property type="match status" value="1"/>
</dbReference>
<dbReference type="RefSeq" id="WP_064085148.1">
    <property type="nucleotide sequence ID" value="NZ_CP011218.1"/>
</dbReference>
<keyword evidence="4 8" id="KW-0812">Transmembrane</keyword>
<dbReference type="InterPro" id="IPR058130">
    <property type="entry name" value="PEA_transf_C"/>
</dbReference>
<feature type="transmembrane region" description="Helical" evidence="8">
    <location>
        <begin position="140"/>
        <end position="161"/>
    </location>
</feature>
<comment type="similarity">
    <text evidence="7">Belongs to the phosphoethanolamine transferase family.</text>
</comment>
<accession>A0AAC8UBD4</accession>
<dbReference type="GO" id="GO:0016776">
    <property type="term" value="F:phosphotransferase activity, phosphate group as acceptor"/>
    <property type="evidence" value="ECO:0007669"/>
    <property type="project" value="TreeGrafter"/>
</dbReference>
<comment type="subcellular location">
    <subcellularLocation>
        <location evidence="1">Cell membrane</location>
        <topology evidence="1">Multi-pass membrane protein</topology>
    </subcellularLocation>
</comment>